<evidence type="ECO:0000313" key="2">
    <source>
        <dbReference type="EMBL" id="CAA9475232.1"/>
    </source>
</evidence>
<dbReference type="PANTHER" id="PTHR31157">
    <property type="entry name" value="SCP DOMAIN-CONTAINING PROTEIN"/>
    <property type="match status" value="1"/>
</dbReference>
<dbReference type="SUPFAM" id="SSF55797">
    <property type="entry name" value="PR-1-like"/>
    <property type="match status" value="1"/>
</dbReference>
<feature type="domain" description="SCP" evidence="1">
    <location>
        <begin position="13"/>
        <end position="122"/>
    </location>
</feature>
<dbReference type="InterPro" id="IPR035940">
    <property type="entry name" value="CAP_sf"/>
</dbReference>
<reference evidence="2" key="1">
    <citation type="submission" date="2020-02" db="EMBL/GenBank/DDBJ databases">
        <authorList>
            <person name="Meier V. D."/>
        </authorList>
    </citation>
    <scope>NUCLEOTIDE SEQUENCE</scope>
    <source>
        <strain evidence="2">AVDCRST_MAG53</strain>
    </source>
</reference>
<dbReference type="CDD" id="cd05379">
    <property type="entry name" value="CAP_bacterial"/>
    <property type="match status" value="1"/>
</dbReference>
<sequence>MTVPLDMPERAIVRAVNAERAALGLPGLRANRRLSRGAARHSYDLLRNDRLGHASSDGTPFARRIARVGSFRLAGEVIAFAPRGSGFRARTVVRMWMRSPSHRRQLLDGRFRVMGIGRMYGALSSQRGTMVTVDLAVRG</sequence>
<dbReference type="InterPro" id="IPR014044">
    <property type="entry name" value="CAP_dom"/>
</dbReference>
<dbReference type="AlphaFoldDB" id="A0A6J4RJI4"/>
<evidence type="ECO:0000259" key="1">
    <source>
        <dbReference type="Pfam" id="PF00188"/>
    </source>
</evidence>
<dbReference type="Pfam" id="PF00188">
    <property type="entry name" value="CAP"/>
    <property type="match status" value="1"/>
</dbReference>
<proteinExistence type="predicted"/>
<dbReference type="Gene3D" id="3.40.33.10">
    <property type="entry name" value="CAP"/>
    <property type="match status" value="1"/>
</dbReference>
<dbReference type="EMBL" id="CADCVR010000010">
    <property type="protein sequence ID" value="CAA9475232.1"/>
    <property type="molecule type" value="Genomic_DNA"/>
</dbReference>
<gene>
    <name evidence="2" type="ORF">AVDCRST_MAG53-247</name>
</gene>
<organism evidence="2">
    <name type="scientific">uncultured Solirubrobacteraceae bacterium</name>
    <dbReference type="NCBI Taxonomy" id="1162706"/>
    <lineage>
        <taxon>Bacteria</taxon>
        <taxon>Bacillati</taxon>
        <taxon>Actinomycetota</taxon>
        <taxon>Thermoleophilia</taxon>
        <taxon>Solirubrobacterales</taxon>
        <taxon>Solirubrobacteraceae</taxon>
        <taxon>environmental samples</taxon>
    </lineage>
</organism>
<protein>
    <recommendedName>
        <fullName evidence="1">SCP domain-containing protein</fullName>
    </recommendedName>
</protein>
<dbReference type="PANTHER" id="PTHR31157:SF1">
    <property type="entry name" value="SCP DOMAIN-CONTAINING PROTEIN"/>
    <property type="match status" value="1"/>
</dbReference>
<accession>A0A6J4RJI4</accession>
<name>A0A6J4RJI4_9ACTN</name>